<reference evidence="4" key="1">
    <citation type="submission" date="2023-06" db="EMBL/GenBank/DDBJ databases">
        <title>Genomic of Parafulvivirga corallium.</title>
        <authorList>
            <person name="Wang G."/>
        </authorList>
    </citation>
    <scope>NUCLEOTIDE SEQUENCE</scope>
    <source>
        <strain evidence="4">BMA10</strain>
    </source>
</reference>
<keyword evidence="2" id="KW-1133">Transmembrane helix</keyword>
<keyword evidence="1" id="KW-0175">Coiled coil</keyword>
<organism evidence="4 5">
    <name type="scientific">Splendidivirga corallicola</name>
    <dbReference type="NCBI Taxonomy" id="3051826"/>
    <lineage>
        <taxon>Bacteria</taxon>
        <taxon>Pseudomonadati</taxon>
        <taxon>Bacteroidota</taxon>
        <taxon>Cytophagia</taxon>
        <taxon>Cytophagales</taxon>
        <taxon>Splendidivirgaceae</taxon>
        <taxon>Splendidivirga</taxon>
    </lineage>
</organism>
<dbReference type="InterPro" id="IPR003646">
    <property type="entry name" value="SH3-like_bac-type"/>
</dbReference>
<evidence type="ECO:0000313" key="5">
    <source>
        <dbReference type="Proteomes" id="UP001172082"/>
    </source>
</evidence>
<evidence type="ECO:0000259" key="3">
    <source>
        <dbReference type="Pfam" id="PF08239"/>
    </source>
</evidence>
<dbReference type="Gene3D" id="2.30.30.40">
    <property type="entry name" value="SH3 Domains"/>
    <property type="match status" value="1"/>
</dbReference>
<feature type="domain" description="SH3b" evidence="3">
    <location>
        <begin position="294"/>
        <end position="343"/>
    </location>
</feature>
<comment type="caution">
    <text evidence="4">The sequence shown here is derived from an EMBL/GenBank/DDBJ whole genome shotgun (WGS) entry which is preliminary data.</text>
</comment>
<accession>A0ABT8KL84</accession>
<proteinExistence type="predicted"/>
<feature type="transmembrane region" description="Helical" evidence="2">
    <location>
        <begin position="44"/>
        <end position="60"/>
    </location>
</feature>
<dbReference type="EMBL" id="JAUJEA010000002">
    <property type="protein sequence ID" value="MDN5201193.1"/>
    <property type="molecule type" value="Genomic_DNA"/>
</dbReference>
<dbReference type="Pfam" id="PF08239">
    <property type="entry name" value="SH3_3"/>
    <property type="match status" value="1"/>
</dbReference>
<evidence type="ECO:0000313" key="4">
    <source>
        <dbReference type="EMBL" id="MDN5201193.1"/>
    </source>
</evidence>
<evidence type="ECO:0000256" key="2">
    <source>
        <dbReference type="SAM" id="Phobius"/>
    </source>
</evidence>
<keyword evidence="5" id="KW-1185">Reference proteome</keyword>
<sequence>MQEQMIIANILIAVFGLVGTLAAFGGDTWVEGEEPILKRVTKRGWIALIALFITFATGVIKEVRSHQISKVDEEKKVVLERENKKQRERIALQLNEIQDLQSKIDSQVIQTKDLQAKLDSTSSKLADVIDRIGSQQLASIEAAFKLAILRPRETDQTVLHLNGQRTLSIPSLHYDQMQLYWGDQFHFVVYPESDDIQASDLVNLKLQAGEKEYPLHDGTGNGFFEETIRIHGRDPRPMIAKIYNPDRLRNISIKITIRTTDSSQGQEEFRRLILNSPFSEFAKKLYKRTTPSILYVRANANKNGQRRSSLAKGSFVRVLQTQGTWTEITTPEGRQGWVMSEYLGEIN</sequence>
<keyword evidence="2" id="KW-0472">Membrane</keyword>
<gene>
    <name evidence="4" type="ORF">QQ008_07465</name>
</gene>
<name>A0ABT8KL84_9BACT</name>
<keyword evidence="2" id="KW-0812">Transmembrane</keyword>
<evidence type="ECO:0000256" key="1">
    <source>
        <dbReference type="SAM" id="Coils"/>
    </source>
</evidence>
<protein>
    <submittedName>
        <fullName evidence="4">SH3 domain-containing protein</fullName>
    </submittedName>
</protein>
<feature type="transmembrane region" description="Helical" evidence="2">
    <location>
        <begin position="7"/>
        <end position="24"/>
    </location>
</feature>
<dbReference type="Proteomes" id="UP001172082">
    <property type="component" value="Unassembled WGS sequence"/>
</dbReference>
<feature type="coiled-coil region" evidence="1">
    <location>
        <begin position="76"/>
        <end position="117"/>
    </location>
</feature>